<proteinExistence type="predicted"/>
<evidence type="ECO:0000313" key="2">
    <source>
        <dbReference type="Proteomes" id="UP001163321"/>
    </source>
</evidence>
<accession>A0ACC0VWM6</accession>
<sequence length="125" mass="13636">MYRSSNPPSPGTCPCSPDHLVTLLTFVAAGSLCSPSPHVNSPPGSARSESARNIPDSDTPDGHQIGVDQLRKTVRELQSQLDVKNSSLLQLRKEVDTFIPIHEVAGDDRRKRASPDPDRPTNNER</sequence>
<organism evidence="1 2">
    <name type="scientific">Peronosclerospora sorghi</name>
    <dbReference type="NCBI Taxonomy" id="230839"/>
    <lineage>
        <taxon>Eukaryota</taxon>
        <taxon>Sar</taxon>
        <taxon>Stramenopiles</taxon>
        <taxon>Oomycota</taxon>
        <taxon>Peronosporomycetes</taxon>
        <taxon>Peronosporales</taxon>
        <taxon>Peronosporaceae</taxon>
        <taxon>Peronosclerospora</taxon>
    </lineage>
</organism>
<reference evidence="1 2" key="1">
    <citation type="journal article" date="2022" name="bioRxiv">
        <title>The genome of the oomycete Peronosclerospora sorghi, a cosmopolitan pathogen of maize and sorghum, is inflated with dispersed pseudogenes.</title>
        <authorList>
            <person name="Fletcher K."/>
            <person name="Martin F."/>
            <person name="Isakeit T."/>
            <person name="Cavanaugh K."/>
            <person name="Magill C."/>
            <person name="Michelmore R."/>
        </authorList>
    </citation>
    <scope>NUCLEOTIDE SEQUENCE [LARGE SCALE GENOMIC DNA]</scope>
    <source>
        <strain evidence="1">P6</strain>
    </source>
</reference>
<protein>
    <submittedName>
        <fullName evidence="1">Uncharacterized protein</fullName>
    </submittedName>
</protein>
<dbReference type="Proteomes" id="UP001163321">
    <property type="component" value="Chromosome 6"/>
</dbReference>
<dbReference type="EMBL" id="CM047585">
    <property type="protein sequence ID" value="KAI9910912.1"/>
    <property type="molecule type" value="Genomic_DNA"/>
</dbReference>
<gene>
    <name evidence="1" type="ORF">PsorP6_010732</name>
</gene>
<name>A0ACC0VWM6_9STRA</name>
<evidence type="ECO:0000313" key="1">
    <source>
        <dbReference type="EMBL" id="KAI9910912.1"/>
    </source>
</evidence>
<keyword evidence="2" id="KW-1185">Reference proteome</keyword>
<comment type="caution">
    <text evidence="1">The sequence shown here is derived from an EMBL/GenBank/DDBJ whole genome shotgun (WGS) entry which is preliminary data.</text>
</comment>